<dbReference type="Proteomes" id="UP000001508">
    <property type="component" value="Chromosome"/>
</dbReference>
<dbReference type="AlphaFoldDB" id="D6Z616"/>
<dbReference type="HOGENOM" id="CLU_102988_1_0_7"/>
<dbReference type="Pfam" id="PF10504">
    <property type="entry name" value="DUF2452"/>
    <property type="match status" value="1"/>
</dbReference>
<name>D6Z616_DESAT</name>
<accession>D6Z616</accession>
<evidence type="ECO:0000313" key="2">
    <source>
        <dbReference type="EMBL" id="ADH84898.1"/>
    </source>
</evidence>
<feature type="compositionally biased region" description="Low complexity" evidence="1">
    <location>
        <begin position="161"/>
        <end position="172"/>
    </location>
</feature>
<reference evidence="3" key="1">
    <citation type="submission" date="2010-02" db="EMBL/GenBank/DDBJ databases">
        <title>Complete sequence of Desulfurivibrio alkaliphilus AHT2.</title>
        <authorList>
            <consortium name="US DOE Joint Genome Institute"/>
            <person name="Pitluck S."/>
            <person name="Chertkov O."/>
            <person name="Detter J.C."/>
            <person name="Han C."/>
            <person name="Tapia R."/>
            <person name="Larimer F."/>
            <person name="Land M."/>
            <person name="Hauser L."/>
            <person name="Kyrpides N."/>
            <person name="Mikhailova N."/>
            <person name="Sorokin D.Y."/>
            <person name="Muyzer G."/>
            <person name="Woyke T."/>
        </authorList>
    </citation>
    <scope>NUCLEOTIDE SEQUENCE [LARGE SCALE GENOMIC DNA]</scope>
    <source>
        <strain evidence="3">DSM 19089 / UNIQEM U267 / AHT2</strain>
    </source>
</reference>
<proteinExistence type="predicted"/>
<evidence type="ECO:0008006" key="4">
    <source>
        <dbReference type="Google" id="ProtNLM"/>
    </source>
</evidence>
<keyword evidence="3" id="KW-1185">Reference proteome</keyword>
<dbReference type="InterPro" id="IPR019534">
    <property type="entry name" value="DUF2452"/>
</dbReference>
<dbReference type="InParanoid" id="D6Z616"/>
<dbReference type="EMBL" id="CP001940">
    <property type="protein sequence ID" value="ADH84898.1"/>
    <property type="molecule type" value="Genomic_DNA"/>
</dbReference>
<protein>
    <recommendedName>
        <fullName evidence="4">DUF2452 domain-containing protein</fullName>
    </recommendedName>
</protein>
<dbReference type="RefSeq" id="WP_013162429.1">
    <property type="nucleotide sequence ID" value="NC_014216.1"/>
</dbReference>
<sequence length="172" mass="19723">MNDDEKDKLPPAGSQKQSPTLYRGPDRRAPYPVSRMAPAFDLVDLARQIEDADRLIGTSVGGKLQVIAEQVRQLRRQAHEILDNARRDQELHRARCNFRRLPGHTYHLYRRPDGESYFSMLAPEDWRDGPPHEYAGSWRLEADQSWTPMGQGDESGDSEEQQALLSALLEKR</sequence>
<organism evidence="2 3">
    <name type="scientific">Desulfurivibrio alkaliphilus (strain DSM 19089 / UNIQEM U267 / AHT2)</name>
    <dbReference type="NCBI Taxonomy" id="589865"/>
    <lineage>
        <taxon>Bacteria</taxon>
        <taxon>Pseudomonadati</taxon>
        <taxon>Thermodesulfobacteriota</taxon>
        <taxon>Desulfobulbia</taxon>
        <taxon>Desulfobulbales</taxon>
        <taxon>Desulfobulbaceae</taxon>
        <taxon>Desulfurivibrio</taxon>
    </lineage>
</organism>
<dbReference type="PANTHER" id="PTHR14553:SF1">
    <property type="entry name" value="SIMILAR TO CHROMOSOME 1 OPEN READING FRAME 50"/>
    <property type="match status" value="1"/>
</dbReference>
<dbReference type="OrthoDB" id="662061at2"/>
<feature type="region of interest" description="Disordered" evidence="1">
    <location>
        <begin position="132"/>
        <end position="172"/>
    </location>
</feature>
<feature type="region of interest" description="Disordered" evidence="1">
    <location>
        <begin position="1"/>
        <end position="30"/>
    </location>
</feature>
<dbReference type="eggNOG" id="ENOG502ZNB5">
    <property type="taxonomic scope" value="Bacteria"/>
</dbReference>
<evidence type="ECO:0000313" key="3">
    <source>
        <dbReference type="Proteomes" id="UP000001508"/>
    </source>
</evidence>
<evidence type="ECO:0000256" key="1">
    <source>
        <dbReference type="SAM" id="MobiDB-lite"/>
    </source>
</evidence>
<dbReference type="KEGG" id="dak:DaAHT2_0187"/>
<dbReference type="STRING" id="589865.DaAHT2_0187"/>
<dbReference type="PANTHER" id="PTHR14553">
    <property type="entry name" value="UNCHARACTERIZED PROTEIN C1ORF50"/>
    <property type="match status" value="1"/>
</dbReference>
<gene>
    <name evidence="2" type="ordered locus">DaAHT2_0187</name>
</gene>